<accession>A0A1B0BVF8</accession>
<feature type="region of interest" description="Disordered" evidence="1">
    <location>
        <begin position="1"/>
        <end position="54"/>
    </location>
</feature>
<organism evidence="2 3">
    <name type="scientific">Glossina palpalis gambiensis</name>
    <dbReference type="NCBI Taxonomy" id="67801"/>
    <lineage>
        <taxon>Eukaryota</taxon>
        <taxon>Metazoa</taxon>
        <taxon>Ecdysozoa</taxon>
        <taxon>Arthropoda</taxon>
        <taxon>Hexapoda</taxon>
        <taxon>Insecta</taxon>
        <taxon>Pterygota</taxon>
        <taxon>Neoptera</taxon>
        <taxon>Endopterygota</taxon>
        <taxon>Diptera</taxon>
        <taxon>Brachycera</taxon>
        <taxon>Muscomorpha</taxon>
        <taxon>Hippoboscoidea</taxon>
        <taxon>Glossinidae</taxon>
        <taxon>Glossina</taxon>
    </lineage>
</organism>
<keyword evidence="3" id="KW-1185">Reference proteome</keyword>
<reference evidence="3" key="1">
    <citation type="submission" date="2015-01" db="EMBL/GenBank/DDBJ databases">
        <authorList>
            <person name="Aksoy S."/>
            <person name="Warren W."/>
            <person name="Wilson R.K."/>
        </authorList>
    </citation>
    <scope>NUCLEOTIDE SEQUENCE [LARGE SCALE GENOMIC DNA]</scope>
    <source>
        <strain evidence="3">IAEA</strain>
    </source>
</reference>
<evidence type="ECO:0000313" key="2">
    <source>
        <dbReference type="EnsemblMetazoa" id="GPPI041707-PA"/>
    </source>
</evidence>
<feature type="region of interest" description="Disordered" evidence="1">
    <location>
        <begin position="72"/>
        <end position="92"/>
    </location>
</feature>
<proteinExistence type="predicted"/>
<dbReference type="AlphaFoldDB" id="A0A1B0BVF8"/>
<evidence type="ECO:0000256" key="1">
    <source>
        <dbReference type="SAM" id="MobiDB-lite"/>
    </source>
</evidence>
<protein>
    <submittedName>
        <fullName evidence="2">Uncharacterized protein</fullName>
    </submittedName>
</protein>
<sequence>MMTDLNGGDLKTGSSLKIQYTTSRISHPTSATTSSRDARRRQRHKGTPCGLVEAPRPNVQHEQLSIGCATEERETPDTAEINNSEGQTKEFRRQSRRLEEVFFEGKRRYRLILNHRNE</sequence>
<dbReference type="EMBL" id="JXJN01021267">
    <property type="status" value="NOT_ANNOTATED_CDS"/>
    <property type="molecule type" value="Genomic_DNA"/>
</dbReference>
<name>A0A1B0BVF8_9MUSC</name>
<dbReference type="Proteomes" id="UP000092460">
    <property type="component" value="Unassembled WGS sequence"/>
</dbReference>
<feature type="compositionally biased region" description="Polar residues" evidence="1">
    <location>
        <begin position="12"/>
        <end position="28"/>
    </location>
</feature>
<reference evidence="2" key="2">
    <citation type="submission" date="2020-05" db="UniProtKB">
        <authorList>
            <consortium name="EnsemblMetazoa"/>
        </authorList>
    </citation>
    <scope>IDENTIFICATION</scope>
    <source>
        <strain evidence="2">IAEA</strain>
    </source>
</reference>
<evidence type="ECO:0000313" key="3">
    <source>
        <dbReference type="Proteomes" id="UP000092460"/>
    </source>
</evidence>
<dbReference type="EnsemblMetazoa" id="GPPI041707-RA">
    <property type="protein sequence ID" value="GPPI041707-PA"/>
    <property type="gene ID" value="GPPI041707"/>
</dbReference>
<dbReference type="VEuPathDB" id="VectorBase:GPPI041707"/>